<dbReference type="EMBL" id="RHXB01000020">
    <property type="protein sequence ID" value="RSE22126.1"/>
    <property type="molecule type" value="Genomic_DNA"/>
</dbReference>
<gene>
    <name evidence="1" type="ORF">EGT71_22065</name>
</gene>
<dbReference type="AlphaFoldDB" id="A0A427UP30"/>
<evidence type="ECO:0000313" key="2">
    <source>
        <dbReference type="Proteomes" id="UP000275331"/>
    </source>
</evidence>
<dbReference type="OrthoDB" id="6504765at2"/>
<sequence length="120" mass="13207">MDYTKLSDGQISVLLANLLKPKYEAEISPHHSGGAQLSWDWCGTKATTGFFPLHKAEELFPVMKKHRIRLVPSGKTVWMASHELGVTATHRNPLRAVAIVYLLLQESANVPANSTGSDIL</sequence>
<evidence type="ECO:0008006" key="3">
    <source>
        <dbReference type="Google" id="ProtNLM"/>
    </source>
</evidence>
<organism evidence="1 2">
    <name type="scientific">Atlantibacter subterraneus</name>
    <dbReference type="NCBI Taxonomy" id="255519"/>
    <lineage>
        <taxon>Bacteria</taxon>
        <taxon>Pseudomonadati</taxon>
        <taxon>Pseudomonadota</taxon>
        <taxon>Gammaproteobacteria</taxon>
        <taxon>Enterobacterales</taxon>
        <taxon>Enterobacteriaceae</taxon>
        <taxon>Atlantibacter</taxon>
    </lineage>
</organism>
<accession>A0A427UP30</accession>
<comment type="caution">
    <text evidence="1">The sequence shown here is derived from an EMBL/GenBank/DDBJ whole genome shotgun (WGS) entry which is preliminary data.</text>
</comment>
<reference evidence="1 2" key="1">
    <citation type="submission" date="2018-10" db="EMBL/GenBank/DDBJ databases">
        <title>Transmission dynamics of multidrug resistant bacteria on intensive care unit surfaces.</title>
        <authorList>
            <person name="D'Souza A.W."/>
            <person name="Potter R.F."/>
            <person name="Wallace M."/>
            <person name="Shupe A."/>
            <person name="Patel S."/>
            <person name="Sun S."/>
            <person name="Gul D."/>
            <person name="Kwon J.H."/>
            <person name="Andleeb S."/>
            <person name="Burnham C.-A.D."/>
            <person name="Dantas G."/>
        </authorList>
    </citation>
    <scope>NUCLEOTIDE SEQUENCE [LARGE SCALE GENOMIC DNA]</scope>
    <source>
        <strain evidence="1 2">AS_373</strain>
    </source>
</reference>
<name>A0A427UP30_9ENTR</name>
<dbReference type="Proteomes" id="UP000275331">
    <property type="component" value="Unassembled WGS sequence"/>
</dbReference>
<proteinExistence type="predicted"/>
<dbReference type="RefSeq" id="WP_125295622.1">
    <property type="nucleotide sequence ID" value="NZ_RHWZ01000021.1"/>
</dbReference>
<evidence type="ECO:0000313" key="1">
    <source>
        <dbReference type="EMBL" id="RSE22126.1"/>
    </source>
</evidence>
<protein>
    <recommendedName>
        <fullName evidence="3">DUF2591 domain-containing protein</fullName>
    </recommendedName>
</protein>